<protein>
    <submittedName>
        <fullName evidence="4">TetR/AcrR family transcriptional regulator</fullName>
    </submittedName>
</protein>
<dbReference type="Pfam" id="PF18556">
    <property type="entry name" value="TetR_C_35"/>
    <property type="match status" value="1"/>
</dbReference>
<dbReference type="InterPro" id="IPR001647">
    <property type="entry name" value="HTH_TetR"/>
</dbReference>
<organism evidence="4 5">
    <name type="scientific">Kibdelosporangium philippinense</name>
    <dbReference type="NCBI Taxonomy" id="211113"/>
    <lineage>
        <taxon>Bacteria</taxon>
        <taxon>Bacillati</taxon>
        <taxon>Actinomycetota</taxon>
        <taxon>Actinomycetes</taxon>
        <taxon>Pseudonocardiales</taxon>
        <taxon>Pseudonocardiaceae</taxon>
        <taxon>Kibdelosporangium</taxon>
    </lineage>
</organism>
<evidence type="ECO:0000313" key="5">
    <source>
        <dbReference type="Proteomes" id="UP001521150"/>
    </source>
</evidence>
<dbReference type="Proteomes" id="UP001521150">
    <property type="component" value="Unassembled WGS sequence"/>
</dbReference>
<dbReference type="Pfam" id="PF00440">
    <property type="entry name" value="TetR_N"/>
    <property type="match status" value="1"/>
</dbReference>
<gene>
    <name evidence="4" type="ORF">LWC34_19260</name>
</gene>
<feature type="domain" description="HTH tetR-type" evidence="3">
    <location>
        <begin position="18"/>
        <end position="78"/>
    </location>
</feature>
<evidence type="ECO:0000259" key="3">
    <source>
        <dbReference type="PROSITE" id="PS50977"/>
    </source>
</evidence>
<dbReference type="InterPro" id="IPR050109">
    <property type="entry name" value="HTH-type_TetR-like_transc_reg"/>
</dbReference>
<evidence type="ECO:0000256" key="2">
    <source>
        <dbReference type="PROSITE-ProRule" id="PRU00335"/>
    </source>
</evidence>
<dbReference type="InterPro" id="IPR040611">
    <property type="entry name" value="AlkX_C"/>
</dbReference>
<comment type="caution">
    <text evidence="4">The sequence shown here is derived from an EMBL/GenBank/DDBJ whole genome shotgun (WGS) entry which is preliminary data.</text>
</comment>
<dbReference type="EMBL" id="JAJVCN010000002">
    <property type="protein sequence ID" value="MCE7004949.1"/>
    <property type="molecule type" value="Genomic_DNA"/>
</dbReference>
<feature type="DNA-binding region" description="H-T-H motif" evidence="2">
    <location>
        <begin position="41"/>
        <end position="60"/>
    </location>
</feature>
<evidence type="ECO:0000256" key="1">
    <source>
        <dbReference type="ARBA" id="ARBA00023125"/>
    </source>
</evidence>
<name>A0ABS8ZAP8_9PSEU</name>
<dbReference type="PANTHER" id="PTHR30055:SF153">
    <property type="entry name" value="HTH-TYPE TRANSCRIPTIONAL REPRESSOR RV3405C"/>
    <property type="match status" value="1"/>
</dbReference>
<dbReference type="SUPFAM" id="SSF46689">
    <property type="entry name" value="Homeodomain-like"/>
    <property type="match status" value="1"/>
</dbReference>
<dbReference type="PROSITE" id="PS50977">
    <property type="entry name" value="HTH_TETR_2"/>
    <property type="match status" value="1"/>
</dbReference>
<dbReference type="PRINTS" id="PR00455">
    <property type="entry name" value="HTHTETR"/>
</dbReference>
<sequence>MNDTPPLAGLIDQYEEFDHVAEQILDGTRAEITEHGLRRTSIDAIARRAGVGRATVFRRFGNRDVLFSALIAREARRLIATVDSEVATRTDPEDRIVTGFLTFVRHLRAHPLARLLVTDSDEVLPKLTIDGDAPMAMGRQFIAEQIRRARADGATIIADVDELAELLARLALSFVLTPNSVLPLDDPDRLAETARTTIVPLILGSSGH</sequence>
<keyword evidence="5" id="KW-1185">Reference proteome</keyword>
<accession>A0ABS8ZAP8</accession>
<proteinExistence type="predicted"/>
<dbReference type="RefSeq" id="WP_233726566.1">
    <property type="nucleotide sequence ID" value="NZ_JAJVCN010000002.1"/>
</dbReference>
<dbReference type="Gene3D" id="1.10.357.10">
    <property type="entry name" value="Tetracycline Repressor, domain 2"/>
    <property type="match status" value="1"/>
</dbReference>
<dbReference type="PANTHER" id="PTHR30055">
    <property type="entry name" value="HTH-TYPE TRANSCRIPTIONAL REGULATOR RUTR"/>
    <property type="match status" value="1"/>
</dbReference>
<keyword evidence="1 2" id="KW-0238">DNA-binding</keyword>
<reference evidence="4 5" key="1">
    <citation type="submission" date="2021-12" db="EMBL/GenBank/DDBJ databases">
        <title>Genome sequence of Kibdelosporangium philippinense ATCC 49844.</title>
        <authorList>
            <person name="Fedorov E.A."/>
            <person name="Omeragic M."/>
            <person name="Shalygina K.F."/>
            <person name="Maclea K.S."/>
        </authorList>
    </citation>
    <scope>NUCLEOTIDE SEQUENCE [LARGE SCALE GENOMIC DNA]</scope>
    <source>
        <strain evidence="4 5">ATCC 49844</strain>
    </source>
</reference>
<evidence type="ECO:0000313" key="4">
    <source>
        <dbReference type="EMBL" id="MCE7004949.1"/>
    </source>
</evidence>
<dbReference type="InterPro" id="IPR009057">
    <property type="entry name" value="Homeodomain-like_sf"/>
</dbReference>